<dbReference type="InterPro" id="IPR049563">
    <property type="entry name" value="TXTP-like"/>
</dbReference>
<protein>
    <recommendedName>
        <fullName evidence="13">Succinate/fumarate mitochondrial transporter</fullName>
    </recommendedName>
</protein>
<dbReference type="PRINTS" id="PR00926">
    <property type="entry name" value="MITOCARRIER"/>
</dbReference>
<sequence>MAPRNDRKNPLMHLVAGGVAGVVESSCCHPLDTVKTRMQLRIKGGSTKGPLRTASSIITKEGFLALYKGLSAVMMGIVPKMAVRFTSFETYKEWLGASPTGNKGLVFLAGLGSGVTEAIVVVTPAEVCKIRMQAQFHSLLDPEEMARRKYRNVLQTAVVVAREEGVGALYKGLAPTVLRQGCNQAVNFTCYQMFKTQLSLYTGSEELASWQHMLLGGLSGGIGPCVNNPLDVVKTRLQKQVVIPGQAPKYGGFVSAISLIAKEEGVKALWKGLTPRLMRIMPGQAITFMTYEWVSKRLPASFTASK</sequence>
<evidence type="ECO:0000256" key="2">
    <source>
        <dbReference type="ARBA" id="ARBA00006375"/>
    </source>
</evidence>
<dbReference type="Pfam" id="PF00153">
    <property type="entry name" value="Mito_carr"/>
    <property type="match status" value="3"/>
</dbReference>
<keyword evidence="3 10" id="KW-0813">Transport</keyword>
<evidence type="ECO:0000256" key="4">
    <source>
        <dbReference type="ARBA" id="ARBA00022692"/>
    </source>
</evidence>
<gene>
    <name evidence="11" type="ORF">Esi_0280_0015</name>
</gene>
<evidence type="ECO:0000256" key="8">
    <source>
        <dbReference type="ARBA" id="ARBA00023136"/>
    </source>
</evidence>
<dbReference type="PANTHER" id="PTHR45788:SF2">
    <property type="entry name" value="SUCCINATE_FUMARATE MITOCHONDRIAL TRANSPORTER"/>
    <property type="match status" value="1"/>
</dbReference>
<keyword evidence="4 9" id="KW-0812">Transmembrane</keyword>
<dbReference type="EMBL" id="FN649752">
    <property type="protein sequence ID" value="CBJ31768.1"/>
    <property type="molecule type" value="Genomic_DNA"/>
</dbReference>
<dbReference type="InterPro" id="IPR023395">
    <property type="entry name" value="MCP_dom_sf"/>
</dbReference>
<keyword evidence="6" id="KW-1133">Transmembrane helix</keyword>
<evidence type="ECO:0000256" key="3">
    <source>
        <dbReference type="ARBA" id="ARBA00022448"/>
    </source>
</evidence>
<keyword evidence="7" id="KW-0496">Mitochondrion</keyword>
<keyword evidence="5" id="KW-0677">Repeat</keyword>
<reference evidence="11 12" key="1">
    <citation type="journal article" date="2010" name="Nature">
        <title>The Ectocarpus genome and the independent evolution of multicellularity in brown algae.</title>
        <authorList>
            <person name="Cock J.M."/>
            <person name="Sterck L."/>
            <person name="Rouze P."/>
            <person name="Scornet D."/>
            <person name="Allen A.E."/>
            <person name="Amoutzias G."/>
            <person name="Anthouard V."/>
            <person name="Artiguenave F."/>
            <person name="Aury J.M."/>
            <person name="Badger J.H."/>
            <person name="Beszteri B."/>
            <person name="Billiau K."/>
            <person name="Bonnet E."/>
            <person name="Bothwell J.H."/>
            <person name="Bowler C."/>
            <person name="Boyen C."/>
            <person name="Brownlee C."/>
            <person name="Carrano C.J."/>
            <person name="Charrier B."/>
            <person name="Cho G.Y."/>
            <person name="Coelho S.M."/>
            <person name="Collen J."/>
            <person name="Corre E."/>
            <person name="Da Silva C."/>
            <person name="Delage L."/>
            <person name="Delaroque N."/>
            <person name="Dittami S.M."/>
            <person name="Doulbeau S."/>
            <person name="Elias M."/>
            <person name="Farnham G."/>
            <person name="Gachon C.M."/>
            <person name="Gschloessl B."/>
            <person name="Heesch S."/>
            <person name="Jabbari K."/>
            <person name="Jubin C."/>
            <person name="Kawai H."/>
            <person name="Kimura K."/>
            <person name="Kloareg B."/>
            <person name="Kupper F.C."/>
            <person name="Lang D."/>
            <person name="Le Bail A."/>
            <person name="Leblanc C."/>
            <person name="Lerouge P."/>
            <person name="Lohr M."/>
            <person name="Lopez P.J."/>
            <person name="Martens C."/>
            <person name="Maumus F."/>
            <person name="Michel G."/>
            <person name="Miranda-Saavedra D."/>
            <person name="Morales J."/>
            <person name="Moreau H."/>
            <person name="Motomura T."/>
            <person name="Nagasato C."/>
            <person name="Napoli C.A."/>
            <person name="Nelson D.R."/>
            <person name="Nyvall-Collen P."/>
            <person name="Peters A.F."/>
            <person name="Pommier C."/>
            <person name="Potin P."/>
            <person name="Poulain J."/>
            <person name="Quesneville H."/>
            <person name="Read B."/>
            <person name="Rensing S.A."/>
            <person name="Ritter A."/>
            <person name="Rousvoal S."/>
            <person name="Samanta M."/>
            <person name="Samson G."/>
            <person name="Schroeder D.C."/>
            <person name="Segurens B."/>
            <person name="Strittmatter M."/>
            <person name="Tonon T."/>
            <person name="Tregear J.W."/>
            <person name="Valentin K."/>
            <person name="von Dassow P."/>
            <person name="Yamagishi T."/>
            <person name="Van de Peer Y."/>
            <person name="Wincker P."/>
        </authorList>
    </citation>
    <scope>NUCLEOTIDE SEQUENCE [LARGE SCALE GENOMIC DNA]</scope>
    <source>
        <strain evidence="12">Ec32 / CCAP1310/4</strain>
    </source>
</reference>
<dbReference type="PROSITE" id="PS50920">
    <property type="entry name" value="SOLCAR"/>
    <property type="match status" value="3"/>
</dbReference>
<comment type="subcellular location">
    <subcellularLocation>
        <location evidence="1">Mitochondrion membrane</location>
        <topology evidence="1">Multi-pass membrane protein</topology>
    </subcellularLocation>
</comment>
<dbReference type="Proteomes" id="UP000002630">
    <property type="component" value="Linkage Group LG27"/>
</dbReference>
<proteinExistence type="inferred from homology"/>
<dbReference type="OrthoDB" id="1924968at2759"/>
<dbReference type="SUPFAM" id="SSF103506">
    <property type="entry name" value="Mitochondrial carrier"/>
    <property type="match status" value="1"/>
</dbReference>
<evidence type="ECO:0000256" key="6">
    <source>
        <dbReference type="ARBA" id="ARBA00022989"/>
    </source>
</evidence>
<keyword evidence="12" id="KW-1185">Reference proteome</keyword>
<feature type="repeat" description="Solcar" evidence="9">
    <location>
        <begin position="104"/>
        <end position="197"/>
    </location>
</feature>
<dbReference type="PANTHER" id="PTHR45788">
    <property type="entry name" value="SUCCINATE/FUMARATE MITOCHONDRIAL TRANSPORTER-RELATED"/>
    <property type="match status" value="1"/>
</dbReference>
<evidence type="ECO:0008006" key="13">
    <source>
        <dbReference type="Google" id="ProtNLM"/>
    </source>
</evidence>
<name>D7FUW2_ECTSI</name>
<dbReference type="InterPro" id="IPR002067">
    <property type="entry name" value="MCP"/>
</dbReference>
<dbReference type="GO" id="GO:0031966">
    <property type="term" value="C:mitochondrial membrane"/>
    <property type="evidence" value="ECO:0007669"/>
    <property type="project" value="UniProtKB-SubCell"/>
</dbReference>
<evidence type="ECO:0000256" key="10">
    <source>
        <dbReference type="RuleBase" id="RU000488"/>
    </source>
</evidence>
<dbReference type="EMBL" id="FN648465">
    <property type="protein sequence ID" value="CBJ31768.1"/>
    <property type="molecule type" value="Genomic_DNA"/>
</dbReference>
<evidence type="ECO:0000256" key="1">
    <source>
        <dbReference type="ARBA" id="ARBA00004225"/>
    </source>
</evidence>
<dbReference type="GO" id="GO:0005469">
    <property type="term" value="F:succinate:fumarate antiporter activity"/>
    <property type="evidence" value="ECO:0007669"/>
    <property type="project" value="TreeGrafter"/>
</dbReference>
<dbReference type="AlphaFoldDB" id="D7FUW2"/>
<evidence type="ECO:0000313" key="11">
    <source>
        <dbReference type="EMBL" id="CBJ31768.1"/>
    </source>
</evidence>
<evidence type="ECO:0000313" key="12">
    <source>
        <dbReference type="Proteomes" id="UP000002630"/>
    </source>
</evidence>
<feature type="repeat" description="Solcar" evidence="9">
    <location>
        <begin position="211"/>
        <end position="297"/>
    </location>
</feature>
<accession>D7FUW2</accession>
<dbReference type="eggNOG" id="KOG0756">
    <property type="taxonomic scope" value="Eukaryota"/>
</dbReference>
<dbReference type="OMA" id="KPYFHFG"/>
<comment type="similarity">
    <text evidence="2 10">Belongs to the mitochondrial carrier (TC 2.A.29) family.</text>
</comment>
<evidence type="ECO:0000256" key="7">
    <source>
        <dbReference type="ARBA" id="ARBA00023128"/>
    </source>
</evidence>
<dbReference type="InParanoid" id="D7FUW2"/>
<evidence type="ECO:0000256" key="5">
    <source>
        <dbReference type="ARBA" id="ARBA00022737"/>
    </source>
</evidence>
<evidence type="ECO:0000256" key="9">
    <source>
        <dbReference type="PROSITE-ProRule" id="PRU00282"/>
    </source>
</evidence>
<dbReference type="InterPro" id="IPR018108">
    <property type="entry name" value="MCP_transmembrane"/>
</dbReference>
<dbReference type="STRING" id="2880.D7FUW2"/>
<feature type="repeat" description="Solcar" evidence="9">
    <location>
        <begin position="8"/>
        <end position="94"/>
    </location>
</feature>
<organism evidence="11 12">
    <name type="scientific">Ectocarpus siliculosus</name>
    <name type="common">Brown alga</name>
    <name type="synonym">Conferva siliculosa</name>
    <dbReference type="NCBI Taxonomy" id="2880"/>
    <lineage>
        <taxon>Eukaryota</taxon>
        <taxon>Sar</taxon>
        <taxon>Stramenopiles</taxon>
        <taxon>Ochrophyta</taxon>
        <taxon>PX clade</taxon>
        <taxon>Phaeophyceae</taxon>
        <taxon>Ectocarpales</taxon>
        <taxon>Ectocarpaceae</taxon>
        <taxon>Ectocarpus</taxon>
    </lineage>
</organism>
<keyword evidence="8 9" id="KW-0472">Membrane</keyword>
<dbReference type="Gene3D" id="1.50.40.10">
    <property type="entry name" value="Mitochondrial carrier domain"/>
    <property type="match status" value="1"/>
</dbReference>